<gene>
    <name evidence="1" type="ORF">C1645_832787</name>
</gene>
<name>A0A397SMN2_9GLOM</name>
<comment type="caution">
    <text evidence="1">The sequence shown here is derived from an EMBL/GenBank/DDBJ whole genome shotgun (WGS) entry which is preliminary data.</text>
</comment>
<proteinExistence type="predicted"/>
<keyword evidence="2" id="KW-1185">Reference proteome</keyword>
<evidence type="ECO:0000313" key="1">
    <source>
        <dbReference type="EMBL" id="RIA84081.1"/>
    </source>
</evidence>
<dbReference type="EMBL" id="QKYT01000518">
    <property type="protein sequence ID" value="RIA84081.1"/>
    <property type="molecule type" value="Genomic_DNA"/>
</dbReference>
<reference evidence="1 2" key="1">
    <citation type="submission" date="2018-06" db="EMBL/GenBank/DDBJ databases">
        <title>Comparative genomics reveals the genomic features of Rhizophagus irregularis, R. cerebriforme, R. diaphanum and Gigaspora rosea, and their symbiotic lifestyle signature.</title>
        <authorList>
            <person name="Morin E."/>
            <person name="San Clemente H."/>
            <person name="Chen E.C.H."/>
            <person name="De La Providencia I."/>
            <person name="Hainaut M."/>
            <person name="Kuo A."/>
            <person name="Kohler A."/>
            <person name="Murat C."/>
            <person name="Tang N."/>
            <person name="Roy S."/>
            <person name="Loubradou J."/>
            <person name="Henrissat B."/>
            <person name="Grigoriev I.V."/>
            <person name="Corradi N."/>
            <person name="Roux C."/>
            <person name="Martin F.M."/>
        </authorList>
    </citation>
    <scope>NUCLEOTIDE SEQUENCE [LARGE SCALE GENOMIC DNA]</scope>
    <source>
        <strain evidence="1 2">DAOM 227022</strain>
    </source>
</reference>
<organism evidence="1 2">
    <name type="scientific">Glomus cerebriforme</name>
    <dbReference type="NCBI Taxonomy" id="658196"/>
    <lineage>
        <taxon>Eukaryota</taxon>
        <taxon>Fungi</taxon>
        <taxon>Fungi incertae sedis</taxon>
        <taxon>Mucoromycota</taxon>
        <taxon>Glomeromycotina</taxon>
        <taxon>Glomeromycetes</taxon>
        <taxon>Glomerales</taxon>
        <taxon>Glomeraceae</taxon>
        <taxon>Glomus</taxon>
    </lineage>
</organism>
<dbReference type="OrthoDB" id="2447222at2759"/>
<dbReference type="Proteomes" id="UP000265703">
    <property type="component" value="Unassembled WGS sequence"/>
</dbReference>
<protein>
    <submittedName>
        <fullName evidence="1">Uncharacterized protein</fullName>
    </submittedName>
</protein>
<evidence type="ECO:0000313" key="2">
    <source>
        <dbReference type="Proteomes" id="UP000265703"/>
    </source>
</evidence>
<accession>A0A397SMN2</accession>
<sequence>MHGEAASTPLQDLDAMCENLHQILKNYDSEDIFNCDKTGLFWKIKPNHTISNGLVARTKQSKDHIKVNILLKDENEIDIDFNAETQIHFVYMKELEEIQDLIDKPNFKNLFTTDKFVQYDNSELTAEIISNKEILKPILSNNQKKKAEELENSEFFLLILYNKAIKLTPCLRNGLNISASLRTGGQLNSVPLGQLNSLSLR</sequence>
<dbReference type="AlphaFoldDB" id="A0A397SMN2"/>